<dbReference type="Proteomes" id="UP000075809">
    <property type="component" value="Unassembled WGS sequence"/>
</dbReference>
<evidence type="ECO:0000313" key="3">
    <source>
        <dbReference type="Proteomes" id="UP000075809"/>
    </source>
</evidence>
<protein>
    <submittedName>
        <fullName evidence="2">Uncharacterized protein</fullName>
    </submittedName>
</protein>
<organism evidence="2 3">
    <name type="scientific">Mycetomoellerius zeteki</name>
    <dbReference type="NCBI Taxonomy" id="64791"/>
    <lineage>
        <taxon>Eukaryota</taxon>
        <taxon>Metazoa</taxon>
        <taxon>Ecdysozoa</taxon>
        <taxon>Arthropoda</taxon>
        <taxon>Hexapoda</taxon>
        <taxon>Insecta</taxon>
        <taxon>Pterygota</taxon>
        <taxon>Neoptera</taxon>
        <taxon>Endopterygota</taxon>
        <taxon>Hymenoptera</taxon>
        <taxon>Apocrita</taxon>
        <taxon>Aculeata</taxon>
        <taxon>Formicoidea</taxon>
        <taxon>Formicidae</taxon>
        <taxon>Myrmicinae</taxon>
        <taxon>Mycetomoellerius</taxon>
    </lineage>
</organism>
<dbReference type="EMBL" id="KQ982649">
    <property type="protein sequence ID" value="KYQ52961.1"/>
    <property type="molecule type" value="Genomic_DNA"/>
</dbReference>
<gene>
    <name evidence="2" type="ORF">ALC60_07687</name>
</gene>
<dbReference type="AlphaFoldDB" id="A0A151WZ32"/>
<accession>A0A151WZ32</accession>
<feature type="region of interest" description="Disordered" evidence="1">
    <location>
        <begin position="1"/>
        <end position="25"/>
    </location>
</feature>
<proteinExistence type="predicted"/>
<sequence length="82" mass="9175">EKKGEKEEQASKFRTLSGEKRPRGFPEAGTVVKFEWLVSRRDPHPSAQPGSAHCQLSVAAVTQRRQPADTRGNSRPCGHKYM</sequence>
<evidence type="ECO:0000256" key="1">
    <source>
        <dbReference type="SAM" id="MobiDB-lite"/>
    </source>
</evidence>
<reference evidence="2 3" key="1">
    <citation type="submission" date="2015-09" db="EMBL/GenBank/DDBJ databases">
        <title>Trachymyrmex zeteki WGS genome.</title>
        <authorList>
            <person name="Nygaard S."/>
            <person name="Hu H."/>
            <person name="Boomsma J."/>
            <person name="Zhang G."/>
        </authorList>
    </citation>
    <scope>NUCLEOTIDE SEQUENCE [LARGE SCALE GENOMIC DNA]</scope>
    <source>
        <strain evidence="2">Tzet28-1</strain>
        <tissue evidence="2">Whole body</tissue>
    </source>
</reference>
<feature type="compositionally biased region" description="Basic and acidic residues" evidence="1">
    <location>
        <begin position="1"/>
        <end position="24"/>
    </location>
</feature>
<name>A0A151WZ32_9HYME</name>
<feature type="non-terminal residue" evidence="2">
    <location>
        <position position="1"/>
    </location>
</feature>
<evidence type="ECO:0000313" key="2">
    <source>
        <dbReference type="EMBL" id="KYQ52961.1"/>
    </source>
</evidence>
<keyword evidence="3" id="KW-1185">Reference proteome</keyword>
<feature type="region of interest" description="Disordered" evidence="1">
    <location>
        <begin position="63"/>
        <end position="82"/>
    </location>
</feature>